<evidence type="ECO:0000256" key="2">
    <source>
        <dbReference type="SAM" id="SignalP"/>
    </source>
</evidence>
<comment type="caution">
    <text evidence="4">The sequence shown here is derived from an EMBL/GenBank/DDBJ whole genome shotgun (WGS) entry which is preliminary data.</text>
</comment>
<dbReference type="PANTHER" id="PTHR35936:SF19">
    <property type="entry name" value="AMINO-ACID-BINDING PROTEIN YXEM-RELATED"/>
    <property type="match status" value="1"/>
</dbReference>
<dbReference type="EMBL" id="JALNMJ010000035">
    <property type="protein sequence ID" value="MCK7615948.1"/>
    <property type="molecule type" value="Genomic_DNA"/>
</dbReference>
<dbReference type="SUPFAM" id="SSF53850">
    <property type="entry name" value="Periplasmic binding protein-like II"/>
    <property type="match status" value="1"/>
</dbReference>
<feature type="chain" id="PRO_5046545985" evidence="2">
    <location>
        <begin position="24"/>
        <end position="275"/>
    </location>
</feature>
<dbReference type="InterPro" id="IPR001638">
    <property type="entry name" value="Solute-binding_3/MltF_N"/>
</dbReference>
<dbReference type="Pfam" id="PF00497">
    <property type="entry name" value="SBP_bac_3"/>
    <property type="match status" value="1"/>
</dbReference>
<keyword evidence="5" id="KW-1185">Reference proteome</keyword>
<dbReference type="Proteomes" id="UP001431221">
    <property type="component" value="Unassembled WGS sequence"/>
</dbReference>
<evidence type="ECO:0000313" key="5">
    <source>
        <dbReference type="Proteomes" id="UP001431221"/>
    </source>
</evidence>
<evidence type="ECO:0000313" key="4">
    <source>
        <dbReference type="EMBL" id="MCK7615948.1"/>
    </source>
</evidence>
<dbReference type="SMART" id="SM00062">
    <property type="entry name" value="PBPb"/>
    <property type="match status" value="1"/>
</dbReference>
<evidence type="ECO:0000259" key="3">
    <source>
        <dbReference type="SMART" id="SM00062"/>
    </source>
</evidence>
<dbReference type="PANTHER" id="PTHR35936">
    <property type="entry name" value="MEMBRANE-BOUND LYTIC MUREIN TRANSGLYCOSYLASE F"/>
    <property type="match status" value="1"/>
</dbReference>
<feature type="domain" description="Solute-binding protein family 3/N-terminal" evidence="3">
    <location>
        <begin position="35"/>
        <end position="270"/>
    </location>
</feature>
<dbReference type="Gene3D" id="3.40.190.10">
    <property type="entry name" value="Periplasmic binding protein-like II"/>
    <property type="match status" value="2"/>
</dbReference>
<gene>
    <name evidence="4" type="ORF">M0H32_27640</name>
</gene>
<sequence length="275" mass="30108">MKIKNCLLLGLATMSLATSAALAGEDLDRVMEEGVLRVATEADWVPQSFLDDNNEMAGFNVDVAREIARRLGVEVAFVTPAWEVITAGNWNNRWDISVGSMTPTEQRAKVLNFPAVYCFTPAVAVVHADSTVQEIAELNDQRIGAVAASTFELYLQHDLTIDAKGALPFDYQINPGEIRSYPTSSAVYDDLRLGDGVRLDALIDAMPAILAAIENSYPLRIVGDPVFYEPLAIAIDRGDQEFNDELARIVADMRADGTLTTISEQWYGIDYSAAK</sequence>
<evidence type="ECO:0000256" key="1">
    <source>
        <dbReference type="ARBA" id="ARBA00022729"/>
    </source>
</evidence>
<protein>
    <submittedName>
        <fullName evidence="4">Transporter substrate-binding domain-containing protein</fullName>
    </submittedName>
</protein>
<feature type="signal peptide" evidence="2">
    <location>
        <begin position="1"/>
        <end position="23"/>
    </location>
</feature>
<dbReference type="RefSeq" id="WP_248159851.1">
    <property type="nucleotide sequence ID" value="NZ_JALNMJ010000035.1"/>
</dbReference>
<accession>A0ABT0H2N5</accession>
<keyword evidence="1 2" id="KW-0732">Signal</keyword>
<organism evidence="4 5">
    <name type="scientific">Roseibium sediminicola</name>
    <dbReference type="NCBI Taxonomy" id="2933272"/>
    <lineage>
        <taxon>Bacteria</taxon>
        <taxon>Pseudomonadati</taxon>
        <taxon>Pseudomonadota</taxon>
        <taxon>Alphaproteobacteria</taxon>
        <taxon>Hyphomicrobiales</taxon>
        <taxon>Stappiaceae</taxon>
        <taxon>Roseibium</taxon>
    </lineage>
</organism>
<reference evidence="4" key="1">
    <citation type="submission" date="2022-04" db="EMBL/GenBank/DDBJ databases">
        <title>Roseibium sp. CAU 1639 isolated from mud.</title>
        <authorList>
            <person name="Kim W."/>
        </authorList>
    </citation>
    <scope>NUCLEOTIDE SEQUENCE</scope>
    <source>
        <strain evidence="4">CAU 1639</strain>
    </source>
</reference>
<proteinExistence type="predicted"/>
<name>A0ABT0H2N5_9HYPH</name>